<dbReference type="EMBL" id="CADEBC010000561">
    <property type="protein sequence ID" value="CAB3253651.1"/>
    <property type="molecule type" value="Genomic_DNA"/>
</dbReference>
<reference evidence="2 3" key="1">
    <citation type="submission" date="2020-04" db="EMBL/GenBank/DDBJ databases">
        <authorList>
            <person name="Wallbank WR R."/>
            <person name="Pardo Diaz C."/>
            <person name="Kozak K."/>
            <person name="Martin S."/>
            <person name="Jiggins C."/>
            <person name="Moest M."/>
            <person name="Warren A I."/>
            <person name="Byers J.R.P. K."/>
            <person name="Montejo-Kovacevich G."/>
            <person name="Yen C E."/>
        </authorList>
    </citation>
    <scope>NUCLEOTIDE SEQUENCE [LARGE SCALE GENOMIC DNA]</scope>
</reference>
<dbReference type="PANTHER" id="PTHR10773:SF19">
    <property type="match status" value="1"/>
</dbReference>
<protein>
    <recommendedName>
        <fullName evidence="1">DUF7869 domain-containing protein</fullName>
    </recommendedName>
</protein>
<evidence type="ECO:0000313" key="2">
    <source>
        <dbReference type="EMBL" id="CAB3253651.1"/>
    </source>
</evidence>
<dbReference type="AlphaFoldDB" id="A0A8S1B6E2"/>
<dbReference type="InterPro" id="IPR057191">
    <property type="entry name" value="DUF7869"/>
</dbReference>
<dbReference type="PANTHER" id="PTHR10773">
    <property type="entry name" value="DNA-DIRECTED RNA POLYMERASES I, II, AND III SUBUNIT RPABC2"/>
    <property type="match status" value="1"/>
</dbReference>
<dbReference type="OrthoDB" id="6776127at2759"/>
<dbReference type="Proteomes" id="UP000494106">
    <property type="component" value="Unassembled WGS sequence"/>
</dbReference>
<evidence type="ECO:0000313" key="3">
    <source>
        <dbReference type="Proteomes" id="UP000494106"/>
    </source>
</evidence>
<name>A0A8S1B6E2_ARCPL</name>
<gene>
    <name evidence="2" type="ORF">APLA_LOCUS14224</name>
</gene>
<accession>A0A8S1B6E2</accession>
<organism evidence="2 3">
    <name type="scientific">Arctia plantaginis</name>
    <name type="common">Wood tiger moth</name>
    <name type="synonym">Phalaena plantaginis</name>
    <dbReference type="NCBI Taxonomy" id="874455"/>
    <lineage>
        <taxon>Eukaryota</taxon>
        <taxon>Metazoa</taxon>
        <taxon>Ecdysozoa</taxon>
        <taxon>Arthropoda</taxon>
        <taxon>Hexapoda</taxon>
        <taxon>Insecta</taxon>
        <taxon>Pterygota</taxon>
        <taxon>Neoptera</taxon>
        <taxon>Endopterygota</taxon>
        <taxon>Lepidoptera</taxon>
        <taxon>Glossata</taxon>
        <taxon>Ditrysia</taxon>
        <taxon>Noctuoidea</taxon>
        <taxon>Erebidae</taxon>
        <taxon>Arctiinae</taxon>
        <taxon>Arctia</taxon>
    </lineage>
</organism>
<sequence>MRPPCGEKCRFKCSTTFDTTSRQKFFDGFWGLGNLQRQREYIVRHSHEIKPKYRYSSTNNYRALNTAFYFEENGTRVRVCKNFFKATLDLGDQAIKTALLKKTEIGFIEEDKRGKHKNHPKVDLAVKESVVQFINSIPRIESHYLRAQTTREYILSERSLADIYRDYKDLRQASNLPFASESTFQRIFNFDFNIGFFSPKKDLCDLCESYKNANAEEKMKLQQSYELHLLEKDMARREKEKDKQEKGAIVVVYDLQAVLQVPKGQISLFFYKSRINCFNFTMSDLHAKNVDCFFWNETEGKRGAVEIGSCVLSFIEMQLENHPSGDIDVIFYSDNCCGQQKNKYLLTAYAYAVFNMRVKSITHKFLIRGHSQNEGDNVHSVIEKQVKRHIKSGPIYTPLQYSTLIRTAKKSGPAYKVHEMTYDRFYDLKALQD</sequence>
<comment type="caution">
    <text evidence="2">The sequence shown here is derived from an EMBL/GenBank/DDBJ whole genome shotgun (WGS) entry which is preliminary data.</text>
</comment>
<evidence type="ECO:0000259" key="1">
    <source>
        <dbReference type="Pfam" id="PF25273"/>
    </source>
</evidence>
<feature type="domain" description="DUF7869" evidence="1">
    <location>
        <begin position="333"/>
        <end position="416"/>
    </location>
</feature>
<dbReference type="Pfam" id="PF25273">
    <property type="entry name" value="DUF7869"/>
    <property type="match status" value="1"/>
</dbReference>
<proteinExistence type="predicted"/>
<keyword evidence="3" id="KW-1185">Reference proteome</keyword>